<keyword evidence="2" id="KW-1185">Reference proteome</keyword>
<dbReference type="eggNOG" id="arCOG01220">
    <property type="taxonomic scope" value="Archaea"/>
</dbReference>
<sequence length="345" mass="37061">MSNISCPVCGGDCVKDAETLIREAEFLFLPCSDCIAIPLDKRLPPPGLHPSEACLSCGKRFIDDVFSHCHAIMGEEGVIKADTPLGGIGTPLISPGIDLSSPPFLPRRSLVLLTRHADKKTAERLVAEVPEIKGVIRDRGIVPGITGDDLSSSSENELLAGCDVRADIFRSSGGAFAVYKQQSLLHIEFPRGTGLKIRTVEKMIDENFPEVFIDACCGAGTLGIAALLAGVPSVVFNDAWYPAAFWSAVNIHVNRCLTGTGEIAFAGSCRPDDRRISTGTVEIAGSQGGERRTVVLWGDYMDAGDFIPEGRRLAAIDVFGKDNRENTKWIVSRWKAAFGGDAFIP</sequence>
<dbReference type="STRING" id="679926.Mpet_0161"/>
<protein>
    <recommendedName>
        <fullName evidence="3">Methyltransferase</fullName>
    </recommendedName>
</protein>
<dbReference type="KEGG" id="mpi:Mpet_0161"/>
<dbReference type="EMBL" id="CP002117">
    <property type="protein sequence ID" value="ADN34939.1"/>
    <property type="molecule type" value="Genomic_DNA"/>
</dbReference>
<dbReference type="RefSeq" id="WP_013328118.1">
    <property type="nucleotide sequence ID" value="NC_014507.1"/>
</dbReference>
<proteinExistence type="predicted"/>
<dbReference type="HOGENOM" id="CLU_069059_0_0_2"/>
<evidence type="ECO:0000313" key="2">
    <source>
        <dbReference type="Proteomes" id="UP000006565"/>
    </source>
</evidence>
<gene>
    <name evidence="1" type="ordered locus">Mpet_0161</name>
</gene>
<dbReference type="Gene3D" id="3.40.50.150">
    <property type="entry name" value="Vaccinia Virus protein VP39"/>
    <property type="match status" value="1"/>
</dbReference>
<organism evidence="1 2">
    <name type="scientific">Methanolacinia petrolearia (strain DSM 11571 / OCM 486 / SEBR 4847)</name>
    <name type="common">Methanoplanus petrolearius</name>
    <dbReference type="NCBI Taxonomy" id="679926"/>
    <lineage>
        <taxon>Archaea</taxon>
        <taxon>Methanobacteriati</taxon>
        <taxon>Methanobacteriota</taxon>
        <taxon>Stenosarchaea group</taxon>
        <taxon>Methanomicrobia</taxon>
        <taxon>Methanomicrobiales</taxon>
        <taxon>Methanomicrobiaceae</taxon>
        <taxon>Methanolacinia</taxon>
    </lineage>
</organism>
<reference evidence="1 2" key="1">
    <citation type="journal article" date="2010" name="Stand. Genomic Sci.">
        <title>Complete genome sequence of Methanoplanus petrolearius type strain (SEBR 4847).</title>
        <authorList>
            <person name="Brambilla E."/>
            <person name="Djao O.D."/>
            <person name="Daligault H."/>
            <person name="Lapidus A."/>
            <person name="Lucas S."/>
            <person name="Hammon N."/>
            <person name="Nolan M."/>
            <person name="Tice H."/>
            <person name="Cheng J.F."/>
            <person name="Han C."/>
            <person name="Tapia R."/>
            <person name="Goodwin L."/>
            <person name="Pitluck S."/>
            <person name="Liolios K."/>
            <person name="Ivanova N."/>
            <person name="Mavromatis K."/>
            <person name="Mikhailova N."/>
            <person name="Pati A."/>
            <person name="Chen A."/>
            <person name="Palaniappan K."/>
            <person name="Land M."/>
            <person name="Hauser L."/>
            <person name="Chang Y.J."/>
            <person name="Jeffries C.D."/>
            <person name="Rohde M."/>
            <person name="Spring S."/>
            <person name="Sikorski J."/>
            <person name="Goker M."/>
            <person name="Woyke T."/>
            <person name="Bristow J."/>
            <person name="Eisen J.A."/>
            <person name="Markowitz V."/>
            <person name="Hugenholtz P."/>
            <person name="Kyrpides N.C."/>
            <person name="Klenk H.P."/>
        </authorList>
    </citation>
    <scope>NUCLEOTIDE SEQUENCE [LARGE SCALE GENOMIC DNA]</scope>
    <source>
        <strain evidence="2">DSM 11571 / OCM 486 / SEBR 4847</strain>
    </source>
</reference>
<dbReference type="SUPFAM" id="SSF53335">
    <property type="entry name" value="S-adenosyl-L-methionine-dependent methyltransferases"/>
    <property type="match status" value="1"/>
</dbReference>
<dbReference type="InterPro" id="IPR029063">
    <property type="entry name" value="SAM-dependent_MTases_sf"/>
</dbReference>
<evidence type="ECO:0000313" key="1">
    <source>
        <dbReference type="EMBL" id="ADN34939.1"/>
    </source>
</evidence>
<name>E1RE48_METP4</name>
<dbReference type="AlphaFoldDB" id="E1RE48"/>
<dbReference type="OrthoDB" id="134019at2157"/>
<accession>E1RE48</accession>
<evidence type="ECO:0008006" key="3">
    <source>
        <dbReference type="Google" id="ProtNLM"/>
    </source>
</evidence>
<dbReference type="GeneID" id="9742602"/>
<dbReference type="Proteomes" id="UP000006565">
    <property type="component" value="Chromosome"/>
</dbReference>